<comment type="caution">
    <text evidence="1">The sequence shown here is derived from an EMBL/GenBank/DDBJ whole genome shotgun (WGS) entry which is preliminary data.</text>
</comment>
<dbReference type="Proteomes" id="UP000222163">
    <property type="component" value="Unassembled WGS sequence"/>
</dbReference>
<feature type="non-terminal residue" evidence="1">
    <location>
        <position position="94"/>
    </location>
</feature>
<organism evidence="1 2">
    <name type="scientific">Tenacibaculum discolor</name>
    <dbReference type="NCBI Taxonomy" id="361581"/>
    <lineage>
        <taxon>Bacteria</taxon>
        <taxon>Pseudomonadati</taxon>
        <taxon>Bacteroidota</taxon>
        <taxon>Flavobacteriia</taxon>
        <taxon>Flavobacteriales</taxon>
        <taxon>Flavobacteriaceae</taxon>
        <taxon>Tenacibaculum</taxon>
    </lineage>
</organism>
<dbReference type="AlphaFoldDB" id="A0A2G1BP06"/>
<protein>
    <submittedName>
        <fullName evidence="1">Uncharacterized protein</fullName>
    </submittedName>
</protein>
<dbReference type="EMBL" id="PDUU01001076">
    <property type="protein sequence ID" value="PHN95791.1"/>
    <property type="molecule type" value="Genomic_DNA"/>
</dbReference>
<evidence type="ECO:0000313" key="1">
    <source>
        <dbReference type="EMBL" id="PHN95791.1"/>
    </source>
</evidence>
<dbReference type="RefSeq" id="WP_237271045.1">
    <property type="nucleotide sequence ID" value="NZ_PDUU01001076.1"/>
</dbReference>
<reference evidence="1 2" key="1">
    <citation type="journal article" date="2016" name="Nat. Commun.">
        <title>Microbial interactions lead to rapid micro-scale successions on model marine particles.</title>
        <authorList>
            <person name="Datta M.S."/>
            <person name="Sliwerska E."/>
            <person name="Gore J."/>
            <person name="Polz M.F."/>
            <person name="Cordero O.X."/>
        </authorList>
    </citation>
    <scope>NUCLEOTIDE SEQUENCE [LARGE SCALE GENOMIC DNA]</scope>
    <source>
        <strain evidence="1 2">4G03</strain>
    </source>
</reference>
<name>A0A2G1BP06_9FLAO</name>
<sequence length="94" mass="10839">MDTLKSLAYAHPDTKLVLIGTHKIADLMIQYGQVARRSEIIHFKRYKLTSKEGAKQTPDELAYIDQLKKFESIWPCNEVPNLQIAWRHLMAASL</sequence>
<proteinExistence type="predicted"/>
<evidence type="ECO:0000313" key="2">
    <source>
        <dbReference type="Proteomes" id="UP000222163"/>
    </source>
</evidence>
<accession>A0A2G1BP06</accession>
<gene>
    <name evidence="1" type="ORF">CSC81_18645</name>
</gene>